<dbReference type="PANTHER" id="PTHR43649">
    <property type="entry name" value="ARABINOSE-BINDING PROTEIN-RELATED"/>
    <property type="match status" value="1"/>
</dbReference>
<dbReference type="PANTHER" id="PTHR43649:SF11">
    <property type="entry name" value="ABC TRANSPORTER SUBSTRATE-BINDING PROTEIN YESO-RELATED"/>
    <property type="match status" value="1"/>
</dbReference>
<dbReference type="SUPFAM" id="SSF53850">
    <property type="entry name" value="Periplasmic binding protein-like II"/>
    <property type="match status" value="1"/>
</dbReference>
<dbReference type="GO" id="GO:0042597">
    <property type="term" value="C:periplasmic space"/>
    <property type="evidence" value="ECO:0007669"/>
    <property type="project" value="UniProtKB-SubCell"/>
</dbReference>
<dbReference type="AlphaFoldDB" id="A0A918RYK9"/>
<protein>
    <submittedName>
        <fullName evidence="5">Sugar ABC transporter substrate-binding protein</fullName>
    </submittedName>
</protein>
<gene>
    <name evidence="5" type="ORF">GCM10007989_05490</name>
</gene>
<proteinExistence type="inferred from homology"/>
<evidence type="ECO:0000256" key="1">
    <source>
        <dbReference type="ARBA" id="ARBA00004418"/>
    </source>
</evidence>
<organism evidence="5 6">
    <name type="scientific">Devosia pacifica</name>
    <dbReference type="NCBI Taxonomy" id="1335967"/>
    <lineage>
        <taxon>Bacteria</taxon>
        <taxon>Pseudomonadati</taxon>
        <taxon>Pseudomonadota</taxon>
        <taxon>Alphaproteobacteria</taxon>
        <taxon>Hyphomicrobiales</taxon>
        <taxon>Devosiaceae</taxon>
        <taxon>Devosia</taxon>
    </lineage>
</organism>
<evidence type="ECO:0000256" key="4">
    <source>
        <dbReference type="SAM" id="SignalP"/>
    </source>
</evidence>
<comment type="caution">
    <text evidence="5">The sequence shown here is derived from an EMBL/GenBank/DDBJ whole genome shotgun (WGS) entry which is preliminary data.</text>
</comment>
<sequence length="440" mass="48366">MRPAIATSVIALTLATVPGTTVAQDSDLQGDIRFSWWGGQVRNDKTDQIIQLFEEQHPGVSISRENADWEPYWQRLTIQTTGNNQPCAITMQTRWLATYASEDILMPLDDMVADGTLNVEGIPEAVLESGRGPDGNLYMIPHGVFYFALMYNEQMAEAAAEAGVERPEYPYNWDQFAQYLRDVLPTLEEGAVASHNMGIEPDAFIPWVQSHGEDVFDGSEIAFSRDTVIEWFNYWEALRQEGVTEPPEVMIEDNSALIEQSNLANARGFVTNRPPNQLGSVQTIVDTVSPGATIDIMPYPVGPDGTVGMDLGANGIAIGANCPEEKWPVVAEWINFFTQNPEAADIYESDNGVVAVDSLATAQAENPDTQATQVRHIELYQEVGETANPVFWPPSGYQALDDTLGRAYEAVAFGSLSVEDAADQFMSDLQQQLDQAASQS</sequence>
<dbReference type="InterPro" id="IPR050490">
    <property type="entry name" value="Bact_solute-bd_prot1"/>
</dbReference>
<accession>A0A918RYK9</accession>
<dbReference type="EMBL" id="BMZE01000001">
    <property type="protein sequence ID" value="GHA13776.1"/>
    <property type="molecule type" value="Genomic_DNA"/>
</dbReference>
<name>A0A918RYK9_9HYPH</name>
<dbReference type="Proteomes" id="UP000646579">
    <property type="component" value="Unassembled WGS sequence"/>
</dbReference>
<comment type="subcellular location">
    <subcellularLocation>
        <location evidence="1">Periplasm</location>
    </subcellularLocation>
</comment>
<dbReference type="Gene3D" id="3.40.190.10">
    <property type="entry name" value="Periplasmic binding protein-like II"/>
    <property type="match status" value="2"/>
</dbReference>
<reference evidence="5" key="1">
    <citation type="journal article" date="2014" name="Int. J. Syst. Evol. Microbiol.">
        <title>Complete genome sequence of Corynebacterium casei LMG S-19264T (=DSM 44701T), isolated from a smear-ripened cheese.</title>
        <authorList>
            <consortium name="US DOE Joint Genome Institute (JGI-PGF)"/>
            <person name="Walter F."/>
            <person name="Albersmeier A."/>
            <person name="Kalinowski J."/>
            <person name="Ruckert C."/>
        </authorList>
    </citation>
    <scope>NUCLEOTIDE SEQUENCE</scope>
    <source>
        <strain evidence="5">KCTC 32437</strain>
    </source>
</reference>
<dbReference type="InterPro" id="IPR006059">
    <property type="entry name" value="SBP"/>
</dbReference>
<evidence type="ECO:0000256" key="2">
    <source>
        <dbReference type="ARBA" id="ARBA00008520"/>
    </source>
</evidence>
<comment type="similarity">
    <text evidence="2">Belongs to the bacterial solute-binding protein 1 family.</text>
</comment>
<feature type="chain" id="PRO_5037180589" evidence="4">
    <location>
        <begin position="24"/>
        <end position="440"/>
    </location>
</feature>
<feature type="signal peptide" evidence="4">
    <location>
        <begin position="1"/>
        <end position="23"/>
    </location>
</feature>
<keyword evidence="3" id="KW-0574">Periplasm</keyword>
<dbReference type="Pfam" id="PF01547">
    <property type="entry name" value="SBP_bac_1"/>
    <property type="match status" value="1"/>
</dbReference>
<evidence type="ECO:0000313" key="6">
    <source>
        <dbReference type="Proteomes" id="UP000646579"/>
    </source>
</evidence>
<evidence type="ECO:0000256" key="3">
    <source>
        <dbReference type="ARBA" id="ARBA00022764"/>
    </source>
</evidence>
<keyword evidence="4" id="KW-0732">Signal</keyword>
<evidence type="ECO:0000313" key="5">
    <source>
        <dbReference type="EMBL" id="GHA13776.1"/>
    </source>
</evidence>
<keyword evidence="6" id="KW-1185">Reference proteome</keyword>
<reference evidence="5" key="2">
    <citation type="submission" date="2020-09" db="EMBL/GenBank/DDBJ databases">
        <authorList>
            <person name="Sun Q."/>
            <person name="Kim S."/>
        </authorList>
    </citation>
    <scope>NUCLEOTIDE SEQUENCE</scope>
    <source>
        <strain evidence="5">KCTC 32437</strain>
    </source>
</reference>